<evidence type="ECO:0000313" key="1">
    <source>
        <dbReference type="EMBL" id="QJQ01102.1"/>
    </source>
</evidence>
<evidence type="ECO:0000313" key="2">
    <source>
        <dbReference type="Proteomes" id="UP000501648"/>
    </source>
</evidence>
<dbReference type="Proteomes" id="UP000501648">
    <property type="component" value="Chromosome"/>
</dbReference>
<reference evidence="1 2" key="1">
    <citation type="journal article" date="2012" name="J. Bacteriol.">
        <title>Genome sequence of the pathogenic Herbaspirillum seropedicae strain Os34, isolated from rice roots.</title>
        <authorList>
            <person name="Ye W."/>
            <person name="Ye S."/>
            <person name="Liu J."/>
            <person name="Chang S."/>
            <person name="Chen M."/>
            <person name="Zhu B."/>
            <person name="Guo L."/>
            <person name="An Q."/>
        </authorList>
    </citation>
    <scope>NUCLEOTIDE SEQUENCE [LARGE SCALE GENOMIC DNA]</scope>
    <source>
        <strain evidence="1 2">Os34</strain>
    </source>
</reference>
<organism evidence="1 2">
    <name type="scientific">Herbaspirillum rubrisubalbicans Os34</name>
    <dbReference type="NCBI Taxonomy" id="1235827"/>
    <lineage>
        <taxon>Bacteria</taxon>
        <taxon>Pseudomonadati</taxon>
        <taxon>Pseudomonadota</taxon>
        <taxon>Betaproteobacteria</taxon>
        <taxon>Burkholderiales</taxon>
        <taxon>Oxalobacteraceae</taxon>
        <taxon>Herbaspirillum</taxon>
    </lineage>
</organism>
<accession>A0A6M3ZUA1</accession>
<dbReference type="AlphaFoldDB" id="A0A6M3ZUA1"/>
<gene>
    <name evidence="1" type="ORF">C798_12905</name>
</gene>
<protein>
    <submittedName>
        <fullName evidence="1">Uncharacterized protein</fullName>
    </submittedName>
</protein>
<name>A0A6M3ZUA1_9BURK</name>
<proteinExistence type="predicted"/>
<sequence length="62" mass="6395">MAANRFKILAARLCGISDQLARGGYELGDGCGTARGNGDLTSAIEVAGNGGELSRCHDIEEI</sequence>
<dbReference type="EMBL" id="CP008956">
    <property type="protein sequence ID" value="QJQ01102.1"/>
    <property type="molecule type" value="Genomic_DNA"/>
</dbReference>